<evidence type="ECO:0000313" key="10">
    <source>
        <dbReference type="Proteomes" id="UP000675881"/>
    </source>
</evidence>
<evidence type="ECO:0000256" key="1">
    <source>
        <dbReference type="ARBA" id="ARBA00004324"/>
    </source>
</evidence>
<feature type="region of interest" description="Disordered" evidence="7">
    <location>
        <begin position="60"/>
        <end position="111"/>
    </location>
</feature>
<feature type="compositionally biased region" description="Basic and acidic residues" evidence="7">
    <location>
        <begin position="152"/>
        <end position="167"/>
    </location>
</feature>
<evidence type="ECO:0000256" key="6">
    <source>
        <dbReference type="ARBA" id="ARBA00023242"/>
    </source>
</evidence>
<dbReference type="GO" id="GO:0044773">
    <property type="term" value="P:mitotic DNA damage checkpoint signaling"/>
    <property type="evidence" value="ECO:0007669"/>
    <property type="project" value="TreeGrafter"/>
</dbReference>
<feature type="region of interest" description="Disordered" evidence="7">
    <location>
        <begin position="152"/>
        <end position="184"/>
    </location>
</feature>
<dbReference type="InterPro" id="IPR040050">
    <property type="entry name" value="ZNF830-like"/>
</dbReference>
<keyword evidence="4" id="KW-0863">Zinc-finger</keyword>
<feature type="domain" description="ZNF380 coiled-coil" evidence="8">
    <location>
        <begin position="100"/>
        <end position="120"/>
    </location>
</feature>
<evidence type="ECO:0000259" key="8">
    <source>
        <dbReference type="Pfam" id="PF23406"/>
    </source>
</evidence>
<feature type="compositionally biased region" description="Basic and acidic residues" evidence="7">
    <location>
        <begin position="71"/>
        <end position="89"/>
    </location>
</feature>
<keyword evidence="5" id="KW-0862">Zinc</keyword>
<dbReference type="InterPro" id="IPR059039">
    <property type="entry name" value="ZNF380_CC"/>
</dbReference>
<accession>A0A7R8CU74</accession>
<dbReference type="PANTHER" id="PTHR13278">
    <property type="entry name" value="ZINC FINGER PROTEIN 830"/>
    <property type="match status" value="1"/>
</dbReference>
<reference evidence="9" key="1">
    <citation type="submission" date="2021-02" db="EMBL/GenBank/DDBJ databases">
        <authorList>
            <person name="Bekaert M."/>
        </authorList>
    </citation>
    <scope>NUCLEOTIDE SEQUENCE</scope>
    <source>
        <strain evidence="9">IoA-00</strain>
    </source>
</reference>
<evidence type="ECO:0000256" key="3">
    <source>
        <dbReference type="ARBA" id="ARBA00022723"/>
    </source>
</evidence>
<keyword evidence="6" id="KW-0539">Nucleus</keyword>
<dbReference type="Pfam" id="PF23406">
    <property type="entry name" value="ZNF380_CC"/>
    <property type="match status" value="1"/>
</dbReference>
<dbReference type="Proteomes" id="UP000675881">
    <property type="component" value="Chromosome 4"/>
</dbReference>
<feature type="region of interest" description="Disordered" evidence="7">
    <location>
        <begin position="1"/>
        <end position="37"/>
    </location>
</feature>
<organism evidence="9 10">
    <name type="scientific">Lepeophtheirus salmonis</name>
    <name type="common">Salmon louse</name>
    <name type="synonym">Caligus salmonis</name>
    <dbReference type="NCBI Taxonomy" id="72036"/>
    <lineage>
        <taxon>Eukaryota</taxon>
        <taxon>Metazoa</taxon>
        <taxon>Ecdysozoa</taxon>
        <taxon>Arthropoda</taxon>
        <taxon>Crustacea</taxon>
        <taxon>Multicrustacea</taxon>
        <taxon>Hexanauplia</taxon>
        <taxon>Copepoda</taxon>
        <taxon>Siphonostomatoida</taxon>
        <taxon>Caligidae</taxon>
        <taxon>Lepeophtheirus</taxon>
    </lineage>
</organism>
<keyword evidence="10" id="KW-1185">Reference proteome</keyword>
<dbReference type="EMBL" id="HG994583">
    <property type="protein sequence ID" value="CAF2932228.1"/>
    <property type="molecule type" value="Genomic_DNA"/>
</dbReference>
<evidence type="ECO:0000256" key="4">
    <source>
        <dbReference type="ARBA" id="ARBA00022771"/>
    </source>
</evidence>
<evidence type="ECO:0000256" key="7">
    <source>
        <dbReference type="SAM" id="MobiDB-lite"/>
    </source>
</evidence>
<sequence length="196" mass="22463">MSEKNKSVDQAALSRLMAEAKASKKRPGINSHDRKLKKYKISKKEELLIEEAKSKSLTIKSSLPQGFFDAKPAKREGDKKDSSVSKTEEYAEDETPTGELPKGFFDDPIKDAKARQVEYPADDQVEATTDRQLEEIEEQMSAWNRVMKMEKERDQVEGVLKEKHDNNDELMEQGSSNSDDDEDVDIDEFLNWRNKC</sequence>
<dbReference type="GO" id="GO:0003676">
    <property type="term" value="F:nucleic acid binding"/>
    <property type="evidence" value="ECO:0007669"/>
    <property type="project" value="InterPro"/>
</dbReference>
<keyword evidence="3" id="KW-0479">Metal-binding</keyword>
<dbReference type="GO" id="GO:0008270">
    <property type="term" value="F:zinc ion binding"/>
    <property type="evidence" value="ECO:0007669"/>
    <property type="project" value="UniProtKB-KW"/>
</dbReference>
<evidence type="ECO:0000313" key="9">
    <source>
        <dbReference type="EMBL" id="CAF2932228.1"/>
    </source>
</evidence>
<evidence type="ECO:0000256" key="2">
    <source>
        <dbReference type="ARBA" id="ARBA00022473"/>
    </source>
</evidence>
<comment type="subcellular location">
    <subcellularLocation>
        <location evidence="1">Nucleus speckle</location>
    </subcellularLocation>
</comment>
<dbReference type="OrthoDB" id="77607at2759"/>
<evidence type="ECO:0000256" key="5">
    <source>
        <dbReference type="ARBA" id="ARBA00022833"/>
    </source>
</evidence>
<proteinExistence type="predicted"/>
<dbReference type="GO" id="GO:0033260">
    <property type="term" value="P:nuclear DNA replication"/>
    <property type="evidence" value="ECO:0007669"/>
    <property type="project" value="TreeGrafter"/>
</dbReference>
<name>A0A7R8CU74_LEPSM</name>
<dbReference type="AlphaFoldDB" id="A0A7R8CU74"/>
<dbReference type="PANTHER" id="PTHR13278:SF0">
    <property type="entry name" value="ZINC FINGER PROTEIN 830"/>
    <property type="match status" value="1"/>
</dbReference>
<protein>
    <submittedName>
        <fullName evidence="9">ZNF830</fullName>
    </submittedName>
</protein>
<dbReference type="GO" id="GO:0033314">
    <property type="term" value="P:mitotic DNA replication checkpoint signaling"/>
    <property type="evidence" value="ECO:0007669"/>
    <property type="project" value="TreeGrafter"/>
</dbReference>
<gene>
    <name evidence="9" type="ORF">LSAA_8733</name>
</gene>
<dbReference type="GO" id="GO:0005681">
    <property type="term" value="C:spliceosomal complex"/>
    <property type="evidence" value="ECO:0007669"/>
    <property type="project" value="InterPro"/>
</dbReference>
<keyword evidence="2" id="KW-0217">Developmental protein</keyword>